<dbReference type="Gene3D" id="3.30.200.20">
    <property type="entry name" value="Phosphorylase Kinase, domain 1"/>
    <property type="match status" value="1"/>
</dbReference>
<evidence type="ECO:0000256" key="2">
    <source>
        <dbReference type="ARBA" id="ARBA00022527"/>
    </source>
</evidence>
<feature type="compositionally biased region" description="Pro residues" evidence="15">
    <location>
        <begin position="261"/>
        <end position="273"/>
    </location>
</feature>
<keyword evidence="11 16" id="KW-1133">Transmembrane helix</keyword>
<dbReference type="Pfam" id="PF01657">
    <property type="entry name" value="Stress-antifung"/>
    <property type="match status" value="2"/>
</dbReference>
<dbReference type="AlphaFoldDB" id="A0AAE1N6R8"/>
<feature type="region of interest" description="Disordered" evidence="15">
    <location>
        <begin position="644"/>
        <end position="667"/>
    </location>
</feature>
<dbReference type="GO" id="GO:0004674">
    <property type="term" value="F:protein serine/threonine kinase activity"/>
    <property type="evidence" value="ECO:0007669"/>
    <property type="project" value="UniProtKB-KW"/>
</dbReference>
<keyword evidence="21" id="KW-1185">Reference proteome</keyword>
<reference evidence="20" key="1">
    <citation type="submission" date="2023-10" db="EMBL/GenBank/DDBJ databases">
        <title>Chromosome-level genome of the transformable northern wattle, Acacia crassicarpa.</title>
        <authorList>
            <person name="Massaro I."/>
            <person name="Sinha N.R."/>
            <person name="Poethig S."/>
            <person name="Leichty A.R."/>
        </authorList>
    </citation>
    <scope>NUCLEOTIDE SEQUENCE</scope>
    <source>
        <strain evidence="20">Acra3RX</strain>
        <tissue evidence="20">Leaf</tissue>
    </source>
</reference>
<dbReference type="FunFam" id="3.30.200.20:FF:000142">
    <property type="entry name" value="Cysteine-rich receptor-like protein kinase 10"/>
    <property type="match status" value="1"/>
</dbReference>
<evidence type="ECO:0000256" key="16">
    <source>
        <dbReference type="SAM" id="Phobius"/>
    </source>
</evidence>
<dbReference type="GO" id="GO:0005886">
    <property type="term" value="C:plasma membrane"/>
    <property type="evidence" value="ECO:0007669"/>
    <property type="project" value="TreeGrafter"/>
</dbReference>
<dbReference type="GO" id="GO:0009737">
    <property type="term" value="P:response to abscisic acid"/>
    <property type="evidence" value="ECO:0007669"/>
    <property type="project" value="UniProtKB-ARBA"/>
</dbReference>
<evidence type="ECO:0000256" key="13">
    <source>
        <dbReference type="ARBA" id="ARBA00023170"/>
    </source>
</evidence>
<evidence type="ECO:0000259" key="19">
    <source>
        <dbReference type="PROSITE" id="PS51473"/>
    </source>
</evidence>
<dbReference type="InterPro" id="IPR038408">
    <property type="entry name" value="GNK2_sf"/>
</dbReference>
<keyword evidence="3" id="KW-0597">Phosphoprotein</keyword>
<keyword evidence="5 16" id="KW-0812">Transmembrane</keyword>
<evidence type="ECO:0000256" key="4">
    <source>
        <dbReference type="ARBA" id="ARBA00022679"/>
    </source>
</evidence>
<comment type="subcellular location">
    <subcellularLocation>
        <location evidence="1">Membrane</location>
        <topology evidence="1">Single-pass membrane protein</topology>
    </subcellularLocation>
</comment>
<keyword evidence="2" id="KW-0723">Serine/threonine-protein kinase</keyword>
<gene>
    <name evidence="20" type="ORF">QN277_001270</name>
</gene>
<accession>A0AAE1N6R8</accession>
<dbReference type="InterPro" id="IPR008271">
    <property type="entry name" value="Ser/Thr_kinase_AS"/>
</dbReference>
<evidence type="ECO:0000256" key="1">
    <source>
        <dbReference type="ARBA" id="ARBA00004167"/>
    </source>
</evidence>
<feature type="region of interest" description="Disordered" evidence="15">
    <location>
        <begin position="261"/>
        <end position="282"/>
    </location>
</feature>
<dbReference type="PROSITE" id="PS51473">
    <property type="entry name" value="GNK2"/>
    <property type="match status" value="2"/>
</dbReference>
<keyword evidence="14" id="KW-0325">Glycoprotein</keyword>
<dbReference type="SUPFAM" id="SSF56112">
    <property type="entry name" value="Protein kinase-like (PK-like)"/>
    <property type="match status" value="1"/>
</dbReference>
<dbReference type="Pfam" id="PF07714">
    <property type="entry name" value="PK_Tyr_Ser-Thr"/>
    <property type="match status" value="1"/>
</dbReference>
<keyword evidence="13" id="KW-0675">Receptor</keyword>
<evidence type="ECO:0000313" key="20">
    <source>
        <dbReference type="EMBL" id="KAK4284438.1"/>
    </source>
</evidence>
<feature type="chain" id="PRO_5041914312" description="Cysteine-rich receptor-like protein kinase" evidence="17">
    <location>
        <begin position="25"/>
        <end position="680"/>
    </location>
</feature>
<feature type="domain" description="Protein kinase" evidence="18">
    <location>
        <begin position="349"/>
        <end position="625"/>
    </location>
</feature>
<evidence type="ECO:0000256" key="10">
    <source>
        <dbReference type="ARBA" id="ARBA00022840"/>
    </source>
</evidence>
<dbReference type="CDD" id="cd23509">
    <property type="entry name" value="Gnk2-like"/>
    <property type="match status" value="2"/>
</dbReference>
<evidence type="ECO:0000256" key="7">
    <source>
        <dbReference type="ARBA" id="ARBA00022737"/>
    </source>
</evidence>
<dbReference type="InterPro" id="IPR000719">
    <property type="entry name" value="Prot_kinase_dom"/>
</dbReference>
<feature type="domain" description="Gnk2-homologous" evidence="19">
    <location>
        <begin position="136"/>
        <end position="243"/>
    </location>
</feature>
<dbReference type="Gene3D" id="1.10.510.10">
    <property type="entry name" value="Transferase(Phosphotransferase) domain 1"/>
    <property type="match status" value="1"/>
</dbReference>
<dbReference type="PROSITE" id="PS00108">
    <property type="entry name" value="PROTEIN_KINASE_ST"/>
    <property type="match status" value="1"/>
</dbReference>
<evidence type="ECO:0008006" key="22">
    <source>
        <dbReference type="Google" id="ProtNLM"/>
    </source>
</evidence>
<keyword evidence="6 17" id="KW-0732">Signal</keyword>
<dbReference type="PROSITE" id="PS50011">
    <property type="entry name" value="PROTEIN_KINASE_DOM"/>
    <property type="match status" value="1"/>
</dbReference>
<evidence type="ECO:0000256" key="12">
    <source>
        <dbReference type="ARBA" id="ARBA00023136"/>
    </source>
</evidence>
<feature type="transmembrane region" description="Helical" evidence="16">
    <location>
        <begin position="289"/>
        <end position="310"/>
    </location>
</feature>
<evidence type="ECO:0000256" key="5">
    <source>
        <dbReference type="ARBA" id="ARBA00022692"/>
    </source>
</evidence>
<evidence type="ECO:0000256" key="15">
    <source>
        <dbReference type="SAM" id="MobiDB-lite"/>
    </source>
</evidence>
<dbReference type="PANTHER" id="PTHR27002">
    <property type="entry name" value="RECEPTOR-LIKE SERINE/THREONINE-PROTEIN KINASE SD1-8"/>
    <property type="match status" value="1"/>
</dbReference>
<keyword evidence="4" id="KW-0808">Transferase</keyword>
<feature type="signal peptide" evidence="17">
    <location>
        <begin position="1"/>
        <end position="24"/>
    </location>
</feature>
<evidence type="ECO:0000256" key="14">
    <source>
        <dbReference type="ARBA" id="ARBA00023180"/>
    </source>
</evidence>
<evidence type="ECO:0000256" key="11">
    <source>
        <dbReference type="ARBA" id="ARBA00022989"/>
    </source>
</evidence>
<proteinExistence type="predicted"/>
<evidence type="ECO:0000256" key="3">
    <source>
        <dbReference type="ARBA" id="ARBA00022553"/>
    </source>
</evidence>
<dbReference type="FunFam" id="3.30.430.20:FF:000003">
    <property type="entry name" value="Cysteine-rich RLK (RECEPTOR-like protein kinase) 10"/>
    <property type="match status" value="1"/>
</dbReference>
<keyword evidence="7" id="KW-0677">Repeat</keyword>
<dbReference type="Proteomes" id="UP001293593">
    <property type="component" value="Unassembled WGS sequence"/>
</dbReference>
<dbReference type="FunFam" id="1.10.510.10:FF:000343">
    <property type="entry name" value="Cysteine-rich receptor-like protein kinase 28"/>
    <property type="match status" value="1"/>
</dbReference>
<dbReference type="InterPro" id="IPR001245">
    <property type="entry name" value="Ser-Thr/Tyr_kinase_cat_dom"/>
</dbReference>
<sequence>MAKAYFTLLQLLCVLLSQLYEAASQPEFRSYRCSSSSNTTNNTYQTNLNSLLSNLTSNKQIDYGFYNHSYGNYPNTVYAVGLCRGDVMPDFCRSCLKNSSDLLPRLCPNQKQAFGMYDECMLSYSNTSILGNQVNPIVTVYMRNANSATSWNQYNQVLVGLLRNLSSRAASGDSNLKFAAGNEDGPDLQTIYAFVQCTPNLNESECNNCLLWAIQQIPNCCNGRRGCRVITPICNLRYESGRFYAAAADVPLSTLSPLVSPPPPPLLTSPSTPPSTNITSSKARKSQTIITSVASTSALVLLLIFVWICVRVRKQGRRVPSETEADDPIELTESIQFEFDTIKVATSNFSDANKLGQGGFGPVYKGKLSNGKEIAVKRLSMDSGQGDIEFKNEVKLMVRLLHQNLVRLLGFCLKQKERLLVYEFLPNKSLDHFIFDPIRRAQLRWETRYKIIEGIARGLLYLHEESQHRIIHRDLKASNILLDASMNPKISDFGMARLFVMDQTQANTNRVVGTYGYMAPEYARLGRFSAKSDVFSFGVLILEIVSGQKNGGFHNLENVEHLPSLAWKSWRKGMPSYIIDHTLKDGSRHEIMRCLHIGLLCVQEKAVNRPNVASLVLMLGSHSFSLQAPMKPAFFMNDISLSGTESGDHRSVSTSSSKKKSKSVESLSINEASITDIYPR</sequence>
<dbReference type="InterPro" id="IPR002902">
    <property type="entry name" value="GNK2"/>
</dbReference>
<dbReference type="InterPro" id="IPR011009">
    <property type="entry name" value="Kinase-like_dom_sf"/>
</dbReference>
<protein>
    <recommendedName>
        <fullName evidence="22">Cysteine-rich receptor-like protein kinase</fullName>
    </recommendedName>
</protein>
<evidence type="ECO:0000256" key="8">
    <source>
        <dbReference type="ARBA" id="ARBA00022741"/>
    </source>
</evidence>
<evidence type="ECO:0000256" key="9">
    <source>
        <dbReference type="ARBA" id="ARBA00022777"/>
    </source>
</evidence>
<keyword evidence="9" id="KW-0418">Kinase</keyword>
<dbReference type="FunFam" id="3.30.430.20:FF:000002">
    <property type="entry name" value="Cysteine-rich receptor-like protein kinase 10"/>
    <property type="match status" value="1"/>
</dbReference>
<dbReference type="EMBL" id="JAWXYG010000001">
    <property type="protein sequence ID" value="KAK4284438.1"/>
    <property type="molecule type" value="Genomic_DNA"/>
</dbReference>
<dbReference type="Gene3D" id="3.30.430.20">
    <property type="entry name" value="Gnk2 domain, C-X8-C-X2-C motif"/>
    <property type="match status" value="2"/>
</dbReference>
<evidence type="ECO:0000313" key="21">
    <source>
        <dbReference type="Proteomes" id="UP001293593"/>
    </source>
</evidence>
<keyword evidence="12 16" id="KW-0472">Membrane</keyword>
<feature type="domain" description="Gnk2-homologous" evidence="19">
    <location>
        <begin position="26"/>
        <end position="129"/>
    </location>
</feature>
<evidence type="ECO:0000256" key="6">
    <source>
        <dbReference type="ARBA" id="ARBA00022729"/>
    </source>
</evidence>
<evidence type="ECO:0000256" key="17">
    <source>
        <dbReference type="SAM" id="SignalP"/>
    </source>
</evidence>
<comment type="caution">
    <text evidence="20">The sequence shown here is derived from an EMBL/GenBank/DDBJ whole genome shotgun (WGS) entry which is preliminary data.</text>
</comment>
<dbReference type="SMART" id="SM00220">
    <property type="entry name" value="S_TKc"/>
    <property type="match status" value="1"/>
</dbReference>
<dbReference type="CDD" id="cd14066">
    <property type="entry name" value="STKc_IRAK"/>
    <property type="match status" value="1"/>
</dbReference>
<organism evidence="20 21">
    <name type="scientific">Acacia crassicarpa</name>
    <name type="common">northern wattle</name>
    <dbReference type="NCBI Taxonomy" id="499986"/>
    <lineage>
        <taxon>Eukaryota</taxon>
        <taxon>Viridiplantae</taxon>
        <taxon>Streptophyta</taxon>
        <taxon>Embryophyta</taxon>
        <taxon>Tracheophyta</taxon>
        <taxon>Spermatophyta</taxon>
        <taxon>Magnoliopsida</taxon>
        <taxon>eudicotyledons</taxon>
        <taxon>Gunneridae</taxon>
        <taxon>Pentapetalae</taxon>
        <taxon>rosids</taxon>
        <taxon>fabids</taxon>
        <taxon>Fabales</taxon>
        <taxon>Fabaceae</taxon>
        <taxon>Caesalpinioideae</taxon>
        <taxon>mimosoid clade</taxon>
        <taxon>Acacieae</taxon>
        <taxon>Acacia</taxon>
    </lineage>
</organism>
<keyword evidence="8" id="KW-0547">Nucleotide-binding</keyword>
<name>A0AAE1N6R8_9FABA</name>
<keyword evidence="10" id="KW-0067">ATP-binding</keyword>
<dbReference type="GO" id="GO:0005524">
    <property type="term" value="F:ATP binding"/>
    <property type="evidence" value="ECO:0007669"/>
    <property type="project" value="UniProtKB-KW"/>
</dbReference>
<dbReference type="PANTHER" id="PTHR27002:SF1093">
    <property type="entry name" value="CYSTEINE-RICH RECEPTOR-LIKE PROTEIN KINASE 26 ISOFORM X1"/>
    <property type="match status" value="1"/>
</dbReference>
<evidence type="ECO:0000259" key="18">
    <source>
        <dbReference type="PROSITE" id="PS50011"/>
    </source>
</evidence>